<dbReference type="PANTHER" id="PTHR13748:SF62">
    <property type="entry name" value="COBW DOMAIN-CONTAINING PROTEIN"/>
    <property type="match status" value="1"/>
</dbReference>
<feature type="compositionally biased region" description="Basic and acidic residues" evidence="7">
    <location>
        <begin position="223"/>
        <end position="240"/>
    </location>
</feature>
<dbReference type="SUPFAM" id="SSF52540">
    <property type="entry name" value="P-loop containing nucleoside triphosphate hydrolases"/>
    <property type="match status" value="1"/>
</dbReference>
<evidence type="ECO:0000256" key="1">
    <source>
        <dbReference type="ARBA" id="ARBA00022741"/>
    </source>
</evidence>
<evidence type="ECO:0000256" key="5">
    <source>
        <dbReference type="ARBA" id="ARBA00045658"/>
    </source>
</evidence>
<dbReference type="SMART" id="SM00833">
    <property type="entry name" value="CobW_C"/>
    <property type="match status" value="1"/>
</dbReference>
<evidence type="ECO:0000313" key="10">
    <source>
        <dbReference type="Proteomes" id="UP000254808"/>
    </source>
</evidence>
<dbReference type="GO" id="GO:0016787">
    <property type="term" value="F:hydrolase activity"/>
    <property type="evidence" value="ECO:0007669"/>
    <property type="project" value="UniProtKB-KW"/>
</dbReference>
<comment type="similarity">
    <text evidence="4">Belongs to the SIMIBI class G3E GTPase family. ZNG1 subfamily.</text>
</comment>
<dbReference type="EMBL" id="CP027806">
    <property type="protein sequence ID" value="AXJ02397.1"/>
    <property type="molecule type" value="Genomic_DNA"/>
</dbReference>
<evidence type="ECO:0000256" key="7">
    <source>
        <dbReference type="SAM" id="MobiDB-lite"/>
    </source>
</evidence>
<evidence type="ECO:0000313" key="9">
    <source>
        <dbReference type="EMBL" id="AXJ02397.1"/>
    </source>
</evidence>
<dbReference type="GO" id="GO:0005737">
    <property type="term" value="C:cytoplasm"/>
    <property type="evidence" value="ECO:0007669"/>
    <property type="project" value="TreeGrafter"/>
</dbReference>
<dbReference type="Proteomes" id="UP000254808">
    <property type="component" value="Chromosome"/>
</dbReference>
<gene>
    <name evidence="9" type="ORF">CYPRO_3163</name>
</gene>
<dbReference type="Gene3D" id="3.30.1220.10">
    <property type="entry name" value="CobW-like, C-terminal domain"/>
    <property type="match status" value="1"/>
</dbReference>
<keyword evidence="1" id="KW-0547">Nucleotide-binding</keyword>
<dbReference type="AlphaFoldDB" id="A0A345UPJ5"/>
<dbReference type="OrthoDB" id="9808822at2"/>
<dbReference type="GO" id="GO:0000166">
    <property type="term" value="F:nucleotide binding"/>
    <property type="evidence" value="ECO:0007669"/>
    <property type="project" value="UniProtKB-KW"/>
</dbReference>
<dbReference type="Pfam" id="PF07683">
    <property type="entry name" value="CobW_C"/>
    <property type="match status" value="1"/>
</dbReference>
<evidence type="ECO:0000256" key="6">
    <source>
        <dbReference type="ARBA" id="ARBA00049117"/>
    </source>
</evidence>
<dbReference type="SUPFAM" id="SSF90002">
    <property type="entry name" value="Hypothetical protein YjiA, C-terminal domain"/>
    <property type="match status" value="1"/>
</dbReference>
<dbReference type="InterPro" id="IPR011629">
    <property type="entry name" value="CobW-like_C"/>
</dbReference>
<dbReference type="Gene3D" id="3.40.50.300">
    <property type="entry name" value="P-loop containing nucleotide triphosphate hydrolases"/>
    <property type="match status" value="1"/>
</dbReference>
<keyword evidence="3" id="KW-0143">Chaperone</keyword>
<dbReference type="InterPro" id="IPR003495">
    <property type="entry name" value="CobW/HypB/UreG_nucleotide-bd"/>
</dbReference>
<feature type="region of interest" description="Disordered" evidence="7">
    <location>
        <begin position="223"/>
        <end position="250"/>
    </location>
</feature>
<feature type="domain" description="CobW C-terminal" evidence="8">
    <location>
        <begin position="259"/>
        <end position="353"/>
    </location>
</feature>
<dbReference type="KEGG" id="cprv:CYPRO_3163"/>
<dbReference type="Pfam" id="PF02492">
    <property type="entry name" value="cobW"/>
    <property type="match status" value="1"/>
</dbReference>
<dbReference type="PANTHER" id="PTHR13748">
    <property type="entry name" value="COBW-RELATED"/>
    <property type="match status" value="1"/>
</dbReference>
<protein>
    <submittedName>
        <fullName evidence="9">GTPase, G3E family</fullName>
    </submittedName>
</protein>
<evidence type="ECO:0000256" key="4">
    <source>
        <dbReference type="ARBA" id="ARBA00034320"/>
    </source>
</evidence>
<sequence length="360" mass="40210">MSEPSLSSASSAEHHIPLPVTLITGFLGAGKTSLLNKLLTRSDASRIAVIQNEFGEISIDHELVLREEDGIFEMKNGCLCCAVRDDLIRVLETLKTRRQDFDRIIIETTGMADPVPVAQTFFSSIYIQRDFRLDGIITVTDALHLPRQLAETAEARQQLLCADLILLNKTDLAGDAQISENLRLIREINPEAPVVPCTQGNVSPEQLFNISVFHPDRLHGIEDSFDHQPHAHETSEGHEAHPKKHTHTHAPEAVHSAGVSSFSLSLPGEMDLERLDAWLGMLQMLHGGTLYRMKGILNLPDEDRCFIFQAVFSVIQGDFGRRWKPDEARLNRFVFIGRNLNKQLLDEGFRACLVQPETAG</sequence>
<keyword evidence="10" id="KW-1185">Reference proteome</keyword>
<proteinExistence type="inferred from homology"/>
<dbReference type="RefSeq" id="WP_114985490.1">
    <property type="nucleotide sequence ID" value="NZ_CP027806.1"/>
</dbReference>
<dbReference type="CDD" id="cd03112">
    <property type="entry name" value="CobW-like"/>
    <property type="match status" value="1"/>
</dbReference>
<accession>A0A345UPJ5</accession>
<comment type="function">
    <text evidence="5">Zinc chaperone that directly transfers zinc cofactor to target proteins, thereby activating them. Zinc is transferred from the CXCC motif in the GTPase domain to the zinc binding site in target proteins in a process requiring GTP hydrolysis.</text>
</comment>
<keyword evidence="2" id="KW-0378">Hydrolase</keyword>
<evidence type="ECO:0000259" key="8">
    <source>
        <dbReference type="SMART" id="SM00833"/>
    </source>
</evidence>
<reference evidence="9 10" key="1">
    <citation type="submission" date="2018-03" db="EMBL/GenBank/DDBJ databases">
        <title>Phenotypic and genomic properties of Cyclonatronum proteinivorum gen. nov., sp. nov., a haloalkaliphilic bacteroidete from soda lakes possessing Na+-translocating rhodopsin.</title>
        <authorList>
            <person name="Toshchakov S.V."/>
            <person name="Korzhenkov A."/>
            <person name="Samarov N.I."/>
            <person name="Kublanov I.V."/>
            <person name="Muntyan M.S."/>
            <person name="Sorokin D.Y."/>
        </authorList>
    </citation>
    <scope>NUCLEOTIDE SEQUENCE [LARGE SCALE GENOMIC DNA]</scope>
    <source>
        <strain evidence="9 10">Omega</strain>
    </source>
</reference>
<dbReference type="InterPro" id="IPR027417">
    <property type="entry name" value="P-loop_NTPase"/>
</dbReference>
<comment type="catalytic activity">
    <reaction evidence="6">
        <text>GTP + H2O = GDP + phosphate + H(+)</text>
        <dbReference type="Rhea" id="RHEA:19669"/>
        <dbReference type="ChEBI" id="CHEBI:15377"/>
        <dbReference type="ChEBI" id="CHEBI:15378"/>
        <dbReference type="ChEBI" id="CHEBI:37565"/>
        <dbReference type="ChEBI" id="CHEBI:43474"/>
        <dbReference type="ChEBI" id="CHEBI:58189"/>
    </reaction>
    <physiologicalReaction direction="left-to-right" evidence="6">
        <dbReference type="Rhea" id="RHEA:19670"/>
    </physiologicalReaction>
</comment>
<organism evidence="9 10">
    <name type="scientific">Cyclonatronum proteinivorum</name>
    <dbReference type="NCBI Taxonomy" id="1457365"/>
    <lineage>
        <taxon>Bacteria</taxon>
        <taxon>Pseudomonadati</taxon>
        <taxon>Balneolota</taxon>
        <taxon>Balneolia</taxon>
        <taxon>Balneolales</taxon>
        <taxon>Cyclonatronaceae</taxon>
        <taxon>Cyclonatronum</taxon>
    </lineage>
</organism>
<dbReference type="InterPro" id="IPR036627">
    <property type="entry name" value="CobW-likC_sf"/>
</dbReference>
<name>A0A345UPJ5_9BACT</name>
<dbReference type="InterPro" id="IPR051316">
    <property type="entry name" value="Zinc-reg_GTPase_activator"/>
</dbReference>
<evidence type="ECO:0000256" key="3">
    <source>
        <dbReference type="ARBA" id="ARBA00023186"/>
    </source>
</evidence>
<evidence type="ECO:0000256" key="2">
    <source>
        <dbReference type="ARBA" id="ARBA00022801"/>
    </source>
</evidence>